<dbReference type="Gene3D" id="3.40.1440.10">
    <property type="entry name" value="GIY-YIG endonuclease"/>
    <property type="match status" value="1"/>
</dbReference>
<name>A0A1F4VBX4_UNCKA</name>
<dbReference type="PANTHER" id="PTHR34477">
    <property type="entry name" value="UPF0213 PROTEIN YHBQ"/>
    <property type="match status" value="1"/>
</dbReference>
<dbReference type="CDD" id="cd10448">
    <property type="entry name" value="GIY-YIG_unchar_3"/>
    <property type="match status" value="1"/>
</dbReference>
<accession>A0A1F4VBX4</accession>
<comment type="caution">
    <text evidence="4">The sequence shown here is derived from an EMBL/GenBank/DDBJ whole genome shotgun (WGS) entry which is preliminary data.</text>
</comment>
<protein>
    <recommendedName>
        <fullName evidence="3">GIY-YIG domain-containing protein</fullName>
    </recommendedName>
</protein>
<feature type="transmembrane region" description="Helical" evidence="2">
    <location>
        <begin position="13"/>
        <end position="36"/>
    </location>
</feature>
<sequence>MSNNVYYNVTTKFLYYVYILASAGNSVLYIGVTGNIRKRVYEHKRGLIKGFTSKYKVHKLVYFEIYEKAIQAIAREKALKNWKRMWKNELITKHNPNWEDLYRGF</sequence>
<keyword evidence="2" id="KW-0812">Transmembrane</keyword>
<dbReference type="InterPro" id="IPR035901">
    <property type="entry name" value="GIY-YIG_endonuc_sf"/>
</dbReference>
<dbReference type="Proteomes" id="UP000176504">
    <property type="component" value="Unassembled WGS sequence"/>
</dbReference>
<dbReference type="PANTHER" id="PTHR34477:SF5">
    <property type="entry name" value="BSL5627 PROTEIN"/>
    <property type="match status" value="1"/>
</dbReference>
<dbReference type="InterPro" id="IPR050190">
    <property type="entry name" value="UPF0213_domain"/>
</dbReference>
<evidence type="ECO:0000256" key="1">
    <source>
        <dbReference type="ARBA" id="ARBA00007435"/>
    </source>
</evidence>
<dbReference type="PROSITE" id="PS50164">
    <property type="entry name" value="GIY_YIG"/>
    <property type="match status" value="1"/>
</dbReference>
<dbReference type="EMBL" id="MEVI01000005">
    <property type="protein sequence ID" value="OGC54761.1"/>
    <property type="molecule type" value="Genomic_DNA"/>
</dbReference>
<keyword evidence="2" id="KW-1133">Transmembrane helix</keyword>
<evidence type="ECO:0000256" key="2">
    <source>
        <dbReference type="SAM" id="Phobius"/>
    </source>
</evidence>
<dbReference type="InterPro" id="IPR000305">
    <property type="entry name" value="GIY-YIG_endonuc"/>
</dbReference>
<dbReference type="Pfam" id="PF01541">
    <property type="entry name" value="GIY-YIG"/>
    <property type="match status" value="1"/>
</dbReference>
<proteinExistence type="inferred from homology"/>
<comment type="similarity">
    <text evidence="1">Belongs to the UPF0213 family.</text>
</comment>
<organism evidence="4 5">
    <name type="scientific">candidate division WWE3 bacterium RIFCSPLOWO2_01_FULL_41_18</name>
    <dbReference type="NCBI Taxonomy" id="1802625"/>
    <lineage>
        <taxon>Bacteria</taxon>
        <taxon>Katanobacteria</taxon>
    </lineage>
</organism>
<dbReference type="AlphaFoldDB" id="A0A1F4VBX4"/>
<evidence type="ECO:0000313" key="4">
    <source>
        <dbReference type="EMBL" id="OGC54761.1"/>
    </source>
</evidence>
<feature type="domain" description="GIY-YIG" evidence="3">
    <location>
        <begin position="13"/>
        <end position="89"/>
    </location>
</feature>
<evidence type="ECO:0000313" key="5">
    <source>
        <dbReference type="Proteomes" id="UP000176504"/>
    </source>
</evidence>
<keyword evidence="2" id="KW-0472">Membrane</keyword>
<gene>
    <name evidence="4" type="ORF">A3A78_05095</name>
</gene>
<evidence type="ECO:0000259" key="3">
    <source>
        <dbReference type="PROSITE" id="PS50164"/>
    </source>
</evidence>
<dbReference type="SUPFAM" id="SSF82771">
    <property type="entry name" value="GIY-YIG endonuclease"/>
    <property type="match status" value="1"/>
</dbReference>
<reference evidence="4 5" key="1">
    <citation type="journal article" date="2016" name="Nat. Commun.">
        <title>Thousands of microbial genomes shed light on interconnected biogeochemical processes in an aquifer system.</title>
        <authorList>
            <person name="Anantharaman K."/>
            <person name="Brown C.T."/>
            <person name="Hug L.A."/>
            <person name="Sharon I."/>
            <person name="Castelle C.J."/>
            <person name="Probst A.J."/>
            <person name="Thomas B.C."/>
            <person name="Singh A."/>
            <person name="Wilkins M.J."/>
            <person name="Karaoz U."/>
            <person name="Brodie E.L."/>
            <person name="Williams K.H."/>
            <person name="Hubbard S.S."/>
            <person name="Banfield J.F."/>
        </authorList>
    </citation>
    <scope>NUCLEOTIDE SEQUENCE [LARGE SCALE GENOMIC DNA]</scope>
</reference>